<feature type="transmembrane region" description="Helical" evidence="1">
    <location>
        <begin position="239"/>
        <end position="260"/>
    </location>
</feature>
<feature type="transmembrane region" description="Helical" evidence="1">
    <location>
        <begin position="145"/>
        <end position="162"/>
    </location>
</feature>
<dbReference type="Proteomes" id="UP001243420">
    <property type="component" value="Chromosome"/>
</dbReference>
<dbReference type="RefSeq" id="WP_279967345.1">
    <property type="nucleotide sequence ID" value="NZ_CP122537.1"/>
</dbReference>
<feature type="transmembrane region" description="Helical" evidence="1">
    <location>
        <begin position="289"/>
        <end position="305"/>
    </location>
</feature>
<evidence type="ECO:0008006" key="4">
    <source>
        <dbReference type="Google" id="ProtNLM"/>
    </source>
</evidence>
<organism evidence="2 3">
    <name type="scientific">Jannaschia ovalis</name>
    <dbReference type="NCBI Taxonomy" id="3038773"/>
    <lineage>
        <taxon>Bacteria</taxon>
        <taxon>Pseudomonadati</taxon>
        <taxon>Pseudomonadota</taxon>
        <taxon>Alphaproteobacteria</taxon>
        <taxon>Rhodobacterales</taxon>
        <taxon>Roseobacteraceae</taxon>
        <taxon>Jannaschia</taxon>
    </lineage>
</organism>
<feature type="transmembrane region" description="Helical" evidence="1">
    <location>
        <begin position="169"/>
        <end position="187"/>
    </location>
</feature>
<evidence type="ECO:0000313" key="2">
    <source>
        <dbReference type="EMBL" id="WGH80280.1"/>
    </source>
</evidence>
<evidence type="ECO:0000256" key="1">
    <source>
        <dbReference type="SAM" id="Phobius"/>
    </source>
</evidence>
<accession>A0ABY8LIP3</accession>
<dbReference type="EMBL" id="CP122537">
    <property type="protein sequence ID" value="WGH80280.1"/>
    <property type="molecule type" value="Genomic_DNA"/>
</dbReference>
<reference evidence="2 3" key="1">
    <citation type="submission" date="2023-04" db="EMBL/GenBank/DDBJ databases">
        <title>Jannaschia ovalis sp. nov., a marine bacterium isolated from sea tidal flat.</title>
        <authorList>
            <person name="Kwon D.Y."/>
            <person name="Kim J.-J."/>
        </authorList>
    </citation>
    <scope>NUCLEOTIDE SEQUENCE [LARGE SCALE GENOMIC DNA]</scope>
    <source>
        <strain evidence="2 3">GRR-S6-38</strain>
    </source>
</reference>
<feature type="transmembrane region" description="Helical" evidence="1">
    <location>
        <begin position="84"/>
        <end position="104"/>
    </location>
</feature>
<name>A0ABY8LIP3_9RHOB</name>
<keyword evidence="1" id="KW-0472">Membrane</keyword>
<sequence length="351" mass="36363">MTLEPADLRAAVGAGIVTEAQAARLAALAADRRNGRDGARPGEEPFELFRGFNEIFIVVGLGILASGWFGVLALAAGLGDWSAVWTLGLSATLLLIALLAEYFIRRRRMVAPAILLTVGWTIVTFGLLSLLFRSVTLLGGVDPEGSILPLLLTALAVGAFWLRYRVPFAMAAMAAAAFGALILTLAAATGEDVTTESLLLLSGEGPFALGTLAFGLVLFGFAMRFDMADPHRVSLRSASGFWLHVVAAPAIVNTVALSLLEGGTGARALLAVFLAAIALVAVVIDRRSFLISAAGYTVALVAVATEGDAFAPVILAIGAALVALGAGWQAARARLVAPLPGRLRDRLPPAA</sequence>
<protein>
    <recommendedName>
        <fullName evidence="4">DUF2157 domain-containing protein</fullName>
    </recommendedName>
</protein>
<feature type="transmembrane region" description="Helical" evidence="1">
    <location>
        <begin position="207"/>
        <end position="227"/>
    </location>
</feature>
<feature type="transmembrane region" description="Helical" evidence="1">
    <location>
        <begin position="55"/>
        <end position="78"/>
    </location>
</feature>
<keyword evidence="3" id="KW-1185">Reference proteome</keyword>
<gene>
    <name evidence="2" type="ORF">P8627_08450</name>
</gene>
<keyword evidence="1" id="KW-1133">Transmembrane helix</keyword>
<proteinExistence type="predicted"/>
<keyword evidence="1" id="KW-0812">Transmembrane</keyword>
<feature type="transmembrane region" description="Helical" evidence="1">
    <location>
        <begin position="111"/>
        <end position="133"/>
    </location>
</feature>
<feature type="transmembrane region" description="Helical" evidence="1">
    <location>
        <begin position="311"/>
        <end position="331"/>
    </location>
</feature>
<feature type="transmembrane region" description="Helical" evidence="1">
    <location>
        <begin position="266"/>
        <end position="284"/>
    </location>
</feature>
<evidence type="ECO:0000313" key="3">
    <source>
        <dbReference type="Proteomes" id="UP001243420"/>
    </source>
</evidence>